<evidence type="ECO:0000313" key="3">
    <source>
        <dbReference type="Proteomes" id="UP000078541"/>
    </source>
</evidence>
<feature type="region of interest" description="Disordered" evidence="1">
    <location>
        <begin position="1"/>
        <end position="23"/>
    </location>
</feature>
<protein>
    <submittedName>
        <fullName evidence="2">Uncharacterized protein</fullName>
    </submittedName>
</protein>
<reference evidence="2 3" key="1">
    <citation type="submission" date="2016-03" db="EMBL/GenBank/DDBJ databases">
        <title>Trachymyrmex septentrionalis WGS genome.</title>
        <authorList>
            <person name="Nygaard S."/>
            <person name="Hu H."/>
            <person name="Boomsma J."/>
            <person name="Zhang G."/>
        </authorList>
    </citation>
    <scope>NUCLEOTIDE SEQUENCE [LARGE SCALE GENOMIC DNA]</scope>
    <source>
        <strain evidence="2">Tsep2-gDNA-1</strain>
        <tissue evidence="2">Whole body</tissue>
    </source>
</reference>
<evidence type="ECO:0000313" key="2">
    <source>
        <dbReference type="EMBL" id="KYN45407.1"/>
    </source>
</evidence>
<proteinExistence type="predicted"/>
<dbReference type="Proteomes" id="UP000078541">
    <property type="component" value="Unassembled WGS sequence"/>
</dbReference>
<keyword evidence="3" id="KW-1185">Reference proteome</keyword>
<sequence>MITRESRGRFAPSERPKTRVTESEREMKEIAGEMKMFEGEVKVFEGKENLSKEDLFQRCLGGHTQNANGSFNSTVWRLAPKHLHCGLKNIEIAAYLVAGVFNEGHLFILRIMDNENQRVARQERRSLLETKEARETRREQFLMENELYEEAEGLLYGPGMAD</sequence>
<organism evidence="2 3">
    <name type="scientific">Trachymyrmex septentrionalis</name>
    <dbReference type="NCBI Taxonomy" id="34720"/>
    <lineage>
        <taxon>Eukaryota</taxon>
        <taxon>Metazoa</taxon>
        <taxon>Ecdysozoa</taxon>
        <taxon>Arthropoda</taxon>
        <taxon>Hexapoda</taxon>
        <taxon>Insecta</taxon>
        <taxon>Pterygota</taxon>
        <taxon>Neoptera</taxon>
        <taxon>Endopterygota</taxon>
        <taxon>Hymenoptera</taxon>
        <taxon>Apocrita</taxon>
        <taxon>Aculeata</taxon>
        <taxon>Formicoidea</taxon>
        <taxon>Formicidae</taxon>
        <taxon>Myrmicinae</taxon>
        <taxon>Trachymyrmex</taxon>
    </lineage>
</organism>
<dbReference type="AlphaFoldDB" id="A0A195FYM7"/>
<evidence type="ECO:0000256" key="1">
    <source>
        <dbReference type="SAM" id="MobiDB-lite"/>
    </source>
</evidence>
<gene>
    <name evidence="2" type="ORF">ALC56_00101</name>
</gene>
<dbReference type="EMBL" id="KQ981161">
    <property type="protein sequence ID" value="KYN45407.1"/>
    <property type="molecule type" value="Genomic_DNA"/>
</dbReference>
<accession>A0A195FYM7</accession>
<name>A0A195FYM7_9HYME</name>